<reference evidence="1 2" key="1">
    <citation type="journal article" date="2010" name="PLoS ONE">
        <title>Genome erosion in a nitrogen-fixing vertically transmitted endosymbiotic multicellular cyanobacterium.</title>
        <authorList>
            <person name="Ran L."/>
            <person name="Larsson J."/>
            <person name="Vigil-Stenman T."/>
            <person name="Nylander J.A."/>
            <person name="Ininbergs K."/>
            <person name="Zheng W.W."/>
            <person name="Lapidus A."/>
            <person name="Lowry S."/>
            <person name="Haselkorn R."/>
            <person name="Bergman B."/>
        </authorList>
    </citation>
    <scope>NUCLEOTIDE SEQUENCE [LARGE SCALE GENOMIC DNA]</scope>
    <source>
        <strain evidence="1 2">0708</strain>
    </source>
</reference>
<dbReference type="HOGENOM" id="CLU_2826820_0_0_3"/>
<dbReference type="AlphaFoldDB" id="D7DVT3"/>
<name>D7DVT3_NOSA0</name>
<dbReference type="EMBL" id="CP002059">
    <property type="protein sequence ID" value="ADI63942.1"/>
    <property type="molecule type" value="Genomic_DNA"/>
</dbReference>
<dbReference type="KEGG" id="naz:Aazo_1840"/>
<evidence type="ECO:0000313" key="1">
    <source>
        <dbReference type="EMBL" id="ADI63942.1"/>
    </source>
</evidence>
<dbReference type="RefSeq" id="WP_013190960.1">
    <property type="nucleotide sequence ID" value="NC_014248.1"/>
</dbReference>
<sequence length="66" mass="7039">MIYFTLIPEKSFSHVLAGVAKSTLLPHVMKSCCSPLNSTALIYGTGVTTATDSLQPYLIYNTSNGA</sequence>
<organism evidence="1 2">
    <name type="scientific">Nostoc azollae (strain 0708)</name>
    <name type="common">Anabaena azollae (strain 0708)</name>
    <dbReference type="NCBI Taxonomy" id="551115"/>
    <lineage>
        <taxon>Bacteria</taxon>
        <taxon>Bacillati</taxon>
        <taxon>Cyanobacteriota</taxon>
        <taxon>Cyanophyceae</taxon>
        <taxon>Nostocales</taxon>
        <taxon>Nostocaceae</taxon>
        <taxon>Trichormus</taxon>
    </lineage>
</organism>
<evidence type="ECO:0000313" key="2">
    <source>
        <dbReference type="Proteomes" id="UP000001511"/>
    </source>
</evidence>
<accession>D7DVT3</accession>
<dbReference type="Proteomes" id="UP000001511">
    <property type="component" value="Chromosome"/>
</dbReference>
<protein>
    <submittedName>
        <fullName evidence="1">Uncharacterized protein</fullName>
    </submittedName>
</protein>
<proteinExistence type="predicted"/>
<gene>
    <name evidence="1" type="ordered locus">Aazo_1840</name>
</gene>
<keyword evidence="2" id="KW-1185">Reference proteome</keyword>